<dbReference type="InterPro" id="IPR017927">
    <property type="entry name" value="FAD-bd_FR_type"/>
</dbReference>
<dbReference type="PROSITE" id="PS51384">
    <property type="entry name" value="FAD_FR"/>
    <property type="match status" value="1"/>
</dbReference>
<evidence type="ECO:0000313" key="2">
    <source>
        <dbReference type="EMBL" id="AKE40015.1"/>
    </source>
</evidence>
<proteinExistence type="predicted"/>
<dbReference type="GO" id="GO:0019825">
    <property type="term" value="F:oxygen binding"/>
    <property type="evidence" value="ECO:0007669"/>
    <property type="project" value="InterPro"/>
</dbReference>
<dbReference type="EMBL" id="CP011311">
    <property type="protein sequence ID" value="AKE40015.1"/>
    <property type="molecule type" value="Genomic_DNA"/>
</dbReference>
<accession>A0A0F6QY96</accession>
<organism evidence="2 3">
    <name type="scientific">Corynebacterium camporealensis</name>
    <dbReference type="NCBI Taxonomy" id="161896"/>
    <lineage>
        <taxon>Bacteria</taxon>
        <taxon>Bacillati</taxon>
        <taxon>Actinomycetota</taxon>
        <taxon>Actinomycetes</taxon>
        <taxon>Mycobacteriales</taxon>
        <taxon>Corynebacteriaceae</taxon>
        <taxon>Corynebacterium</taxon>
    </lineage>
</organism>
<reference evidence="2 3" key="1">
    <citation type="journal article" date="2015" name="Genome Announc.">
        <title>Complete Genome Sequence of Corynebacterium camporealensis DSM 44610, Isolated from the Milk of a Manchega Sheep with Subclinical Mastitis.</title>
        <authorList>
            <person name="Ruckert C."/>
            <person name="Albersmeier A."/>
            <person name="Winkler A."/>
            <person name="Tauch A."/>
        </authorList>
    </citation>
    <scope>NUCLEOTIDE SEQUENCE [LARGE SCALE GENOMIC DNA]</scope>
    <source>
        <strain evidence="2 3">DSM 44610</strain>
    </source>
</reference>
<dbReference type="PATRIC" id="fig|161896.4.peg.2028"/>
<dbReference type="Gene3D" id="2.40.30.10">
    <property type="entry name" value="Translation factors"/>
    <property type="match status" value="1"/>
</dbReference>
<dbReference type="AlphaFoldDB" id="A0A0F6QY96"/>
<keyword evidence="2" id="KW-0560">Oxidoreductase</keyword>
<dbReference type="SUPFAM" id="SSF63380">
    <property type="entry name" value="Riboflavin synthase domain-like"/>
    <property type="match status" value="1"/>
</dbReference>
<dbReference type="GO" id="GO:0008941">
    <property type="term" value="F:nitric oxide dioxygenase NAD(P)H activity"/>
    <property type="evidence" value="ECO:0007669"/>
    <property type="project" value="UniProtKB-EC"/>
</dbReference>
<dbReference type="EC" id="1.14.12.17" evidence="2"/>
<dbReference type="InterPro" id="IPR050415">
    <property type="entry name" value="MRET"/>
</dbReference>
<name>A0A0F6QY96_9CORY</name>
<dbReference type="InterPro" id="IPR009050">
    <property type="entry name" value="Globin-like_sf"/>
</dbReference>
<dbReference type="GO" id="GO:0020037">
    <property type="term" value="F:heme binding"/>
    <property type="evidence" value="ECO:0007669"/>
    <property type="project" value="InterPro"/>
</dbReference>
<dbReference type="PANTHER" id="PTHR47354:SF5">
    <property type="entry name" value="PROTEIN RFBI"/>
    <property type="match status" value="1"/>
</dbReference>
<comment type="cofactor">
    <cofactor evidence="1">
        <name>FAD</name>
        <dbReference type="ChEBI" id="CHEBI:57692"/>
    </cofactor>
</comment>
<dbReference type="OrthoDB" id="3213438at2"/>
<keyword evidence="3" id="KW-1185">Reference proteome</keyword>
<evidence type="ECO:0000313" key="3">
    <source>
        <dbReference type="Proteomes" id="UP000033566"/>
    </source>
</evidence>
<dbReference type="Gene3D" id="1.10.490.10">
    <property type="entry name" value="Globins"/>
    <property type="match status" value="1"/>
</dbReference>
<dbReference type="STRING" id="161896.UL81_10405"/>
<dbReference type="PANTHER" id="PTHR47354">
    <property type="entry name" value="NADH OXIDOREDUCTASE HCR"/>
    <property type="match status" value="1"/>
</dbReference>
<dbReference type="InterPro" id="IPR012292">
    <property type="entry name" value="Globin/Proto"/>
</dbReference>
<protein>
    <submittedName>
        <fullName evidence="2">Oxidoreductase FAD-binding domain</fullName>
        <ecNumber evidence="2">1.14.12.17</ecNumber>
    </submittedName>
</protein>
<evidence type="ECO:0000256" key="1">
    <source>
        <dbReference type="ARBA" id="ARBA00001974"/>
    </source>
</evidence>
<dbReference type="RefSeq" id="WP_035104327.1">
    <property type="nucleotide sequence ID" value="NZ_CP011311.1"/>
</dbReference>
<dbReference type="Proteomes" id="UP000033566">
    <property type="component" value="Chromosome"/>
</dbReference>
<dbReference type="HOGENOM" id="CLU_026437_2_0_11"/>
<dbReference type="SUPFAM" id="SSF46458">
    <property type="entry name" value="Globin-like"/>
    <property type="match status" value="1"/>
</dbReference>
<dbReference type="InterPro" id="IPR017938">
    <property type="entry name" value="Riboflavin_synthase-like_b-brl"/>
</dbReference>
<gene>
    <name evidence="2" type="ORF">UL81_10405</name>
</gene>
<sequence>MKELADHLRRHANEYRDAVHQHFFNTVLESRQIFSLQMRHTHVELAPALAWAFDRAQRDGTLTPELEEQLTQLGRDHRRHGFPPEIYTDFANSLIAGFDALGLTPYQRQVASHAVTEIANVMANAAREADLEGQAPAFSAQVQSVTRPNRQTSIITLKAGADFDYEPGQHMPVTSQLLPGTWRMLTPAHPYSADGELVFHLAQAGDASSMLAKAQPGDWWILGPATGQPPQVDSHTVIITFGTGWATARALLLEHLPTLADAPPRTYAVAPSPGWHYDTIFQANLQALYPKLELHHLVREIRDPWLLGAVEPDPSFTPELAPEPIDAVLEHEKQHNDPNKRFLLLGPADRVELSRAALMNAGISEDAIDEVNWQRGHEWAASAAQLDGYEDWYAWAEAKRAEWNSTSRPSGS</sequence>
<dbReference type="KEGG" id="ccj:UL81_10405"/>